<protein>
    <submittedName>
        <fullName evidence="4 5">Uncharacterized protein LOC103490995</fullName>
    </submittedName>
</protein>
<reference evidence="4 5" key="2">
    <citation type="submission" date="2025-04" db="UniProtKB">
        <authorList>
            <consortium name="RefSeq"/>
        </authorList>
    </citation>
    <scope>IDENTIFICATION</scope>
</reference>
<feature type="region of interest" description="Disordered" evidence="1">
    <location>
        <begin position="1171"/>
        <end position="1227"/>
    </location>
</feature>
<reference evidence="2" key="1">
    <citation type="submission" date="2023-03" db="UniProtKB">
        <authorList>
            <consortium name="EnsemblPlants"/>
        </authorList>
    </citation>
    <scope>IDENTIFICATION</scope>
</reference>
<feature type="region of interest" description="Disordered" evidence="1">
    <location>
        <begin position="1"/>
        <end position="32"/>
    </location>
</feature>
<proteinExistence type="predicted"/>
<dbReference type="RefSeq" id="XP_008448987.1">
    <property type="nucleotide sequence ID" value="XM_008450765.2"/>
</dbReference>
<evidence type="ECO:0000256" key="1">
    <source>
        <dbReference type="SAM" id="MobiDB-lite"/>
    </source>
</evidence>
<feature type="compositionally biased region" description="Low complexity" evidence="1">
    <location>
        <begin position="1180"/>
        <end position="1202"/>
    </location>
</feature>
<keyword evidence="3" id="KW-1185">Reference proteome</keyword>
<dbReference type="EnsemblPlants" id="MELO3C014063.2.1">
    <property type="protein sequence ID" value="MELO3C014063.2.1"/>
    <property type="gene ID" value="MELO3C014063.2"/>
</dbReference>
<feature type="region of interest" description="Disordered" evidence="1">
    <location>
        <begin position="1131"/>
        <end position="1151"/>
    </location>
</feature>
<feature type="region of interest" description="Disordered" evidence="1">
    <location>
        <begin position="533"/>
        <end position="559"/>
    </location>
</feature>
<dbReference type="eggNOG" id="ENOG502QS2C">
    <property type="taxonomic scope" value="Eukaryota"/>
</dbReference>
<dbReference type="Gene3D" id="3.30.160.60">
    <property type="entry name" value="Classic Zinc Finger"/>
    <property type="match status" value="1"/>
</dbReference>
<dbReference type="RefSeq" id="XP_008448986.1">
    <property type="nucleotide sequence ID" value="XM_008450764.2"/>
</dbReference>
<dbReference type="KEGG" id="cmo:103490995"/>
<dbReference type="OrthoDB" id="1929441at2759"/>
<dbReference type="Gramene" id="MELO3C014063.2.1">
    <property type="protein sequence ID" value="MELO3C014063.2.1"/>
    <property type="gene ID" value="MELO3C014063.2"/>
</dbReference>
<evidence type="ECO:0000313" key="5">
    <source>
        <dbReference type="RefSeq" id="XP_008448987.1"/>
    </source>
</evidence>
<feature type="region of interest" description="Disordered" evidence="1">
    <location>
        <begin position="1392"/>
        <end position="1413"/>
    </location>
</feature>
<dbReference type="PANTHER" id="PTHR35767">
    <property type="entry name" value="HAPLESS PROTEIN"/>
    <property type="match status" value="1"/>
</dbReference>
<feature type="compositionally biased region" description="Polar residues" evidence="1">
    <location>
        <begin position="1203"/>
        <end position="1214"/>
    </location>
</feature>
<feature type="region of interest" description="Disordered" evidence="1">
    <location>
        <begin position="651"/>
        <end position="672"/>
    </location>
</feature>
<organism evidence="3 4">
    <name type="scientific">Cucumis melo</name>
    <name type="common">Muskmelon</name>
    <dbReference type="NCBI Taxonomy" id="3656"/>
    <lineage>
        <taxon>Eukaryota</taxon>
        <taxon>Viridiplantae</taxon>
        <taxon>Streptophyta</taxon>
        <taxon>Embryophyta</taxon>
        <taxon>Tracheophyta</taxon>
        <taxon>Spermatophyta</taxon>
        <taxon>Magnoliopsida</taxon>
        <taxon>eudicotyledons</taxon>
        <taxon>Gunneridae</taxon>
        <taxon>Pentapetalae</taxon>
        <taxon>rosids</taxon>
        <taxon>fabids</taxon>
        <taxon>Cucurbitales</taxon>
        <taxon>Cucurbitaceae</taxon>
        <taxon>Benincaseae</taxon>
        <taxon>Cucumis</taxon>
    </lineage>
</organism>
<dbReference type="Proteomes" id="UP001652600">
    <property type="component" value="Chromosome 6"/>
</dbReference>
<gene>
    <name evidence="4 5 6" type="primary">LOC103490995</name>
    <name evidence="2" type="synonym">103490995</name>
</gene>
<accession>A0A1S3BKE6</accession>
<feature type="compositionally biased region" description="Polar residues" evidence="1">
    <location>
        <begin position="660"/>
        <end position="669"/>
    </location>
</feature>
<dbReference type="RefSeq" id="XP_016900617.1">
    <property type="nucleotide sequence ID" value="XM_017045128.1"/>
</dbReference>
<dbReference type="PANTHER" id="PTHR35767:SF1">
    <property type="entry name" value="HAPLESS PROTEIN"/>
    <property type="match status" value="1"/>
</dbReference>
<dbReference type="GeneID" id="103490995"/>
<evidence type="ECO:0000313" key="3">
    <source>
        <dbReference type="Proteomes" id="UP001652600"/>
    </source>
</evidence>
<evidence type="ECO:0000313" key="2">
    <source>
        <dbReference type="EnsemblPlants" id="MELO3C014063.2.1"/>
    </source>
</evidence>
<sequence length="1429" mass="157364">MLSIENPPPDPPYQQLKANKDERPSQNFPLPEEDLSNAATAAAAVLDHSTFPNFSLRDYVFGSRGKDIRNNWPFSLKSLQLCLKHGVKDLLPPFQSPNCVRNQRLVELGGGSSTSEFRNTSVLYEEFSEPKEHVELDISDAKLDRKQVSTCIESSSCRCEGENGFSSTMTSISLPQKELVSTSGPSSSSLKPNHLLETPAVVQPSGFPASEKNESKIKIPGKRCKIIRKSTNHGDQTSAADIAMSFSTLSESMASKICPVCKTFSSSSNTTLNAHIDQCLSIASTPKCTSDSKLTRLRIKPRKTKLMVDIYATACTCTLEELDRRNGTAWASLSGLPAQDIENCQTNGGKKQRVMPDHPDEDDIGNNAGAVYIDANGTKLRILSKFSSPPSNLPKVQNDLGSKKLGGLKGRKFHSVKKKKYHASKHHKHFKLAAQGSKVSPQKCISQVQEGEIQRKGCSSLEAHKITKQAKPHDSGTLRQWACSKRTRASKSSRKEGYQPSTFKWHLSHGMAADADRSVLADSFIERSQVRDQTNFSEHCVSSPESSEKTDNSEYEAHISDKSGWSPVRRNLRSSFSGEMVDSGSPTQTKKTTNHLSQGGGYVDNNYMVNSQSTSGKIIKDYQPSDFPPGFNKLSRNYHANGVKTRNLNSSRRKEIHVSGRSSTGSKSPQFKRFSTYEKPDEHFGSHVEEEIIAWHSSFDHSHSSSDGSIESDQSAKEEVTEVVSPKVSIELKNRSNREAMSKAIALMSSSDSEPEYDGHLKDKNMDPHVRMGSEFQEKMKHLELGSKENSFHEDVSVDSSSKLAPKEGFMCFCKSMDPQFQKTNNDVKTRCSMLQSSQNCSCSFYGSDGTKGGLSESSFGHGQEMFFADEDCSAMMGHDAQRELDSEARQGSSCFEVDPISIPGPPGSFLPSPPRDMRSEEYRGNSSLSNSWVHSCQDQHDLIDGDSSGSPISATSTISNSTASRSCFKHNISSGVSSDIFHDKLGSVSSKAGALPSVETDVGLPHVVCTEDGRINGDKFKVSKLSVERGTPVVVNDGQPCRCQRVNRVSQGINVTYQEPQLTRHQVSTLETMPTMDKKQRTYSLNVRPNNLDIMPEGPALSNGRQATPENMGFPVNKSPFKSYPIDGFSDPGPKFSRGNCEPASPVTSNPVLRLMGKNLMVVNKDEEDVAMSVKKTQPHPQQQPQHHHVSSQVPSFSSGSLQNVRNQASGSFPQWPHQDSLKDQNAGNELGQYLDVRLSKGFRNPGNLNMPLSHGREQTNLFLKQQTDGGHTASQAYERDYTNEALSRPERKQSEASMYNTSRALKMPDHQQMNSLSTTNAIKEINAMGDASYCEARFIANDPKYPGGMRTTLQIIAPAVSIPFTSSGNPLHVNAFCYQPKDALNLDKPAPIHNSSFQSTPSRKDRASPVKWDCNSEPPYVCRRGVF</sequence>
<evidence type="ECO:0000313" key="6">
    <source>
        <dbReference type="RefSeq" id="XP_016900617.1"/>
    </source>
</evidence>
<feature type="compositionally biased region" description="Basic and acidic residues" evidence="1">
    <location>
        <begin position="546"/>
        <end position="559"/>
    </location>
</feature>
<evidence type="ECO:0000313" key="4">
    <source>
        <dbReference type="RefSeq" id="XP_008448986.1"/>
    </source>
</evidence>
<feature type="compositionally biased region" description="Polar residues" evidence="1">
    <location>
        <begin position="584"/>
        <end position="597"/>
    </location>
</feature>
<feature type="region of interest" description="Disordered" evidence="1">
    <location>
        <begin position="577"/>
        <end position="604"/>
    </location>
</feature>
<name>A0A1S3BKE6_CUCME</name>
<feature type="compositionally biased region" description="Pro residues" evidence="1">
    <location>
        <begin position="1"/>
        <end position="12"/>
    </location>
</feature>